<dbReference type="EMBL" id="CAACVJ010000225">
    <property type="protein sequence ID" value="VEP15030.1"/>
    <property type="molecule type" value="Genomic_DNA"/>
</dbReference>
<dbReference type="AlphaFoldDB" id="A0A563VUA8"/>
<keyword evidence="3" id="KW-1185">Reference proteome</keyword>
<sequence length="123" mass="13672">MSIKFTKLSSILLITAISSLFAMEAKAEEPTNKPISVNDTFKEAYFVHTGDNYQNSSFIGQLNTILGFKGFPDNQISADGKLMDMVYQNVIEQQSQVGSPMKTRDLSNPYTTSLQENPGYIGY</sequence>
<evidence type="ECO:0000313" key="2">
    <source>
        <dbReference type="EMBL" id="VEP15030.1"/>
    </source>
</evidence>
<protein>
    <submittedName>
        <fullName evidence="2">Uncharacterized protein</fullName>
    </submittedName>
</protein>
<name>A0A563VUA8_9CYAN</name>
<gene>
    <name evidence="2" type="ORF">H1P_3000003</name>
</gene>
<evidence type="ECO:0000313" key="3">
    <source>
        <dbReference type="Proteomes" id="UP000320055"/>
    </source>
</evidence>
<dbReference type="Proteomes" id="UP000320055">
    <property type="component" value="Unassembled WGS sequence"/>
</dbReference>
<proteinExistence type="predicted"/>
<organism evidence="2 3">
    <name type="scientific">Hyella patelloides LEGE 07179</name>
    <dbReference type="NCBI Taxonomy" id="945734"/>
    <lineage>
        <taxon>Bacteria</taxon>
        <taxon>Bacillati</taxon>
        <taxon>Cyanobacteriota</taxon>
        <taxon>Cyanophyceae</taxon>
        <taxon>Pleurocapsales</taxon>
        <taxon>Hyellaceae</taxon>
        <taxon>Hyella</taxon>
    </lineage>
</organism>
<accession>A0A563VUA8</accession>
<feature type="signal peptide" evidence="1">
    <location>
        <begin position="1"/>
        <end position="27"/>
    </location>
</feature>
<keyword evidence="1" id="KW-0732">Signal</keyword>
<dbReference type="RefSeq" id="WP_144873777.1">
    <property type="nucleotide sequence ID" value="NZ_LR214041.1"/>
</dbReference>
<reference evidence="2 3" key="1">
    <citation type="submission" date="2019-01" db="EMBL/GenBank/DDBJ databases">
        <authorList>
            <person name="Brito A."/>
        </authorList>
    </citation>
    <scope>NUCLEOTIDE SEQUENCE [LARGE SCALE GENOMIC DNA]</scope>
    <source>
        <strain evidence="2">1</strain>
    </source>
</reference>
<dbReference type="OrthoDB" id="468477at2"/>
<evidence type="ECO:0000256" key="1">
    <source>
        <dbReference type="SAM" id="SignalP"/>
    </source>
</evidence>
<feature type="chain" id="PRO_5022234912" evidence="1">
    <location>
        <begin position="28"/>
        <end position="123"/>
    </location>
</feature>